<evidence type="ECO:0000313" key="7">
    <source>
        <dbReference type="Proteomes" id="UP000466794"/>
    </source>
</evidence>
<evidence type="ECO:0000256" key="2">
    <source>
        <dbReference type="ARBA" id="ARBA00023125"/>
    </source>
</evidence>
<dbReference type="InterPro" id="IPR009057">
    <property type="entry name" value="Homeodomain-like_sf"/>
</dbReference>
<dbReference type="Pfam" id="PF21943">
    <property type="entry name" value="TetR_C_46"/>
    <property type="match status" value="1"/>
</dbReference>
<dbReference type="GO" id="GO:0000976">
    <property type="term" value="F:transcription cis-regulatory region binding"/>
    <property type="evidence" value="ECO:0007669"/>
    <property type="project" value="TreeGrafter"/>
</dbReference>
<protein>
    <submittedName>
        <fullName evidence="6">TetR family transcriptional regulator</fullName>
    </submittedName>
</protein>
<dbReference type="FunFam" id="1.10.10.60:FF:000141">
    <property type="entry name" value="TetR family transcriptional regulator"/>
    <property type="match status" value="1"/>
</dbReference>
<organism evidence="6 7">
    <name type="scientific">Nocardia terrae</name>
    <dbReference type="NCBI Taxonomy" id="2675851"/>
    <lineage>
        <taxon>Bacteria</taxon>
        <taxon>Bacillati</taxon>
        <taxon>Actinomycetota</taxon>
        <taxon>Actinomycetes</taxon>
        <taxon>Mycobacteriales</taxon>
        <taxon>Nocardiaceae</taxon>
        <taxon>Nocardia</taxon>
    </lineage>
</organism>
<name>A0A7K1V281_9NOCA</name>
<evidence type="ECO:0000259" key="5">
    <source>
        <dbReference type="PROSITE" id="PS50977"/>
    </source>
</evidence>
<evidence type="ECO:0000256" key="4">
    <source>
        <dbReference type="PROSITE-ProRule" id="PRU00335"/>
    </source>
</evidence>
<evidence type="ECO:0000256" key="3">
    <source>
        <dbReference type="ARBA" id="ARBA00023163"/>
    </source>
</evidence>
<evidence type="ECO:0000313" key="6">
    <source>
        <dbReference type="EMBL" id="MVU80743.1"/>
    </source>
</evidence>
<dbReference type="SUPFAM" id="SSF46689">
    <property type="entry name" value="Homeodomain-like"/>
    <property type="match status" value="1"/>
</dbReference>
<dbReference type="InterPro" id="IPR054129">
    <property type="entry name" value="DesT_TetR_C"/>
</dbReference>
<dbReference type="PRINTS" id="PR00455">
    <property type="entry name" value="HTHTETR"/>
</dbReference>
<dbReference type="SUPFAM" id="SSF48498">
    <property type="entry name" value="Tetracyclin repressor-like, C-terminal domain"/>
    <property type="match status" value="1"/>
</dbReference>
<dbReference type="PROSITE" id="PS50977">
    <property type="entry name" value="HTH_TETR_2"/>
    <property type="match status" value="1"/>
</dbReference>
<dbReference type="PANTHER" id="PTHR30055:SF160">
    <property type="entry name" value="TRANSCRIPTIONAL REGULATORY PROTEIN (PROBABLY ASNC-FAMILY)-RELATED"/>
    <property type="match status" value="1"/>
</dbReference>
<keyword evidence="2 4" id="KW-0238">DNA-binding</keyword>
<dbReference type="PROSITE" id="PS01081">
    <property type="entry name" value="HTH_TETR_1"/>
    <property type="match status" value="1"/>
</dbReference>
<accession>A0A7K1V281</accession>
<dbReference type="Proteomes" id="UP000466794">
    <property type="component" value="Unassembled WGS sequence"/>
</dbReference>
<sequence length="223" mass="24453">MTDLVDEIESHQVSDYIARRGRAARVARAARRTQLLGMASEIFVLRGYHAASMDEIAGRAGVSKPVLYQHFSGKLELYLAVLYSHTDALVSEVVRALGSIEGNRQRVRAAVQAYFDFVDDASQGFRLVFESDVVNEPSVQGMVDRATAACVEAVFDAVAKDSQLDPFRARVFAVGLVGVSQVTARYWLDSNRPVSKYEAVEATVALCWDGLAGVPLQPPDRSR</sequence>
<feature type="domain" description="HTH tetR-type" evidence="5">
    <location>
        <begin position="29"/>
        <end position="89"/>
    </location>
</feature>
<keyword evidence="1" id="KW-0805">Transcription regulation</keyword>
<keyword evidence="7" id="KW-1185">Reference proteome</keyword>
<dbReference type="Pfam" id="PF00440">
    <property type="entry name" value="TetR_N"/>
    <property type="match status" value="1"/>
</dbReference>
<dbReference type="InterPro" id="IPR001647">
    <property type="entry name" value="HTH_TetR"/>
</dbReference>
<dbReference type="InterPro" id="IPR036271">
    <property type="entry name" value="Tet_transcr_reg_TetR-rel_C_sf"/>
</dbReference>
<dbReference type="InterPro" id="IPR023772">
    <property type="entry name" value="DNA-bd_HTH_TetR-type_CS"/>
</dbReference>
<dbReference type="InterPro" id="IPR050109">
    <property type="entry name" value="HTH-type_TetR-like_transc_reg"/>
</dbReference>
<evidence type="ECO:0000256" key="1">
    <source>
        <dbReference type="ARBA" id="ARBA00023015"/>
    </source>
</evidence>
<dbReference type="Gene3D" id="1.10.357.10">
    <property type="entry name" value="Tetracycline Repressor, domain 2"/>
    <property type="match status" value="1"/>
</dbReference>
<dbReference type="PANTHER" id="PTHR30055">
    <property type="entry name" value="HTH-TYPE TRANSCRIPTIONAL REGULATOR RUTR"/>
    <property type="match status" value="1"/>
</dbReference>
<comment type="caution">
    <text evidence="6">The sequence shown here is derived from an EMBL/GenBank/DDBJ whole genome shotgun (WGS) entry which is preliminary data.</text>
</comment>
<keyword evidence="3" id="KW-0804">Transcription</keyword>
<dbReference type="EMBL" id="WRPP01000005">
    <property type="protein sequence ID" value="MVU80743.1"/>
    <property type="molecule type" value="Genomic_DNA"/>
</dbReference>
<gene>
    <name evidence="6" type="ORF">GPX89_26255</name>
</gene>
<reference evidence="6 7" key="1">
    <citation type="submission" date="2019-12" db="EMBL/GenBank/DDBJ databases">
        <title>Nocardia sp. nov. ET3-3 isolated from soil.</title>
        <authorList>
            <person name="Kanchanasin P."/>
            <person name="Tanasupawat S."/>
            <person name="Yuki M."/>
            <person name="Kudo T."/>
        </authorList>
    </citation>
    <scope>NUCLEOTIDE SEQUENCE [LARGE SCALE GENOMIC DNA]</scope>
    <source>
        <strain evidence="6 7">ET3-3</strain>
    </source>
</reference>
<feature type="DNA-binding region" description="H-T-H motif" evidence="4">
    <location>
        <begin position="52"/>
        <end position="71"/>
    </location>
</feature>
<dbReference type="GO" id="GO:0045892">
    <property type="term" value="P:negative regulation of DNA-templated transcription"/>
    <property type="evidence" value="ECO:0007669"/>
    <property type="project" value="UniProtKB-ARBA"/>
</dbReference>
<dbReference type="RefSeq" id="WP_157390317.1">
    <property type="nucleotide sequence ID" value="NZ_WRPP01000005.1"/>
</dbReference>
<proteinExistence type="predicted"/>
<dbReference type="GO" id="GO:0003700">
    <property type="term" value="F:DNA-binding transcription factor activity"/>
    <property type="evidence" value="ECO:0007669"/>
    <property type="project" value="TreeGrafter"/>
</dbReference>
<dbReference type="AlphaFoldDB" id="A0A7K1V281"/>